<sequence>MGLDTIAYSDFESNQLELSSYDLLGIEKYNKPLFSSIPKDQRQKSNNETQNCNKISSDIGIEKFDVKMPKFNKTLTITSE</sequence>
<protein>
    <submittedName>
        <fullName evidence="2">Uncharacterized protein</fullName>
    </submittedName>
</protein>
<keyword evidence="1" id="KW-1185">Reference proteome</keyword>
<dbReference type="Proteomes" id="UP000887565">
    <property type="component" value="Unplaced"/>
</dbReference>
<reference evidence="2" key="1">
    <citation type="submission" date="2022-11" db="UniProtKB">
        <authorList>
            <consortium name="WormBaseParasite"/>
        </authorList>
    </citation>
    <scope>IDENTIFICATION</scope>
</reference>
<organism evidence="1 2">
    <name type="scientific">Romanomermis culicivorax</name>
    <name type="common">Nematode worm</name>
    <dbReference type="NCBI Taxonomy" id="13658"/>
    <lineage>
        <taxon>Eukaryota</taxon>
        <taxon>Metazoa</taxon>
        <taxon>Ecdysozoa</taxon>
        <taxon>Nematoda</taxon>
        <taxon>Enoplea</taxon>
        <taxon>Dorylaimia</taxon>
        <taxon>Mermithida</taxon>
        <taxon>Mermithoidea</taxon>
        <taxon>Mermithidae</taxon>
        <taxon>Romanomermis</taxon>
    </lineage>
</organism>
<dbReference type="AlphaFoldDB" id="A0A915I2P8"/>
<accession>A0A915I2P8</accession>
<proteinExistence type="predicted"/>
<name>A0A915I2P8_ROMCU</name>
<evidence type="ECO:0000313" key="1">
    <source>
        <dbReference type="Proteomes" id="UP000887565"/>
    </source>
</evidence>
<dbReference type="WBParaSite" id="nRc.2.0.1.t07734-RA">
    <property type="protein sequence ID" value="nRc.2.0.1.t07734-RA"/>
    <property type="gene ID" value="nRc.2.0.1.g07734"/>
</dbReference>
<evidence type="ECO:0000313" key="2">
    <source>
        <dbReference type="WBParaSite" id="nRc.2.0.1.t07734-RA"/>
    </source>
</evidence>